<organism evidence="1 2">
    <name type="scientific">Romanomermis culicivorax</name>
    <name type="common">Nematode worm</name>
    <dbReference type="NCBI Taxonomy" id="13658"/>
    <lineage>
        <taxon>Eukaryota</taxon>
        <taxon>Metazoa</taxon>
        <taxon>Ecdysozoa</taxon>
        <taxon>Nematoda</taxon>
        <taxon>Enoplea</taxon>
        <taxon>Dorylaimia</taxon>
        <taxon>Mermithida</taxon>
        <taxon>Mermithoidea</taxon>
        <taxon>Mermithidae</taxon>
        <taxon>Romanomermis</taxon>
    </lineage>
</organism>
<dbReference type="AlphaFoldDB" id="A0A915HXL7"/>
<keyword evidence="1" id="KW-1185">Reference proteome</keyword>
<proteinExistence type="predicted"/>
<protein>
    <submittedName>
        <fullName evidence="2">Uncharacterized protein</fullName>
    </submittedName>
</protein>
<evidence type="ECO:0000313" key="1">
    <source>
        <dbReference type="Proteomes" id="UP000887565"/>
    </source>
</evidence>
<sequence>FRYLPDLEGEDLVLATDHIIKPLVITQRREYNCYASIGYDHDGGNWYFLVDSIWDLNSKTWNICMLEINELICKSENCLMHMLMHVLGFDHE</sequence>
<dbReference type="Proteomes" id="UP000887565">
    <property type="component" value="Unplaced"/>
</dbReference>
<accession>A0A915HXL7</accession>
<reference evidence="2" key="1">
    <citation type="submission" date="2022-11" db="UniProtKB">
        <authorList>
            <consortium name="WormBaseParasite"/>
        </authorList>
    </citation>
    <scope>IDENTIFICATION</scope>
</reference>
<dbReference type="WBParaSite" id="nRc.2.0.1.t06312-RA">
    <property type="protein sequence ID" value="nRc.2.0.1.t06312-RA"/>
    <property type="gene ID" value="nRc.2.0.1.g06312"/>
</dbReference>
<evidence type="ECO:0000313" key="2">
    <source>
        <dbReference type="WBParaSite" id="nRc.2.0.1.t06312-RA"/>
    </source>
</evidence>
<name>A0A915HXL7_ROMCU</name>